<evidence type="ECO:0000256" key="2">
    <source>
        <dbReference type="ARBA" id="ARBA00007958"/>
    </source>
</evidence>
<dbReference type="InterPro" id="IPR006439">
    <property type="entry name" value="HAD-SF_hydro_IA"/>
</dbReference>
<dbReference type="PANTHER" id="PTHR46470:SF2">
    <property type="entry name" value="GLYCERALDEHYDE 3-PHOSPHATE PHOSPHATASE"/>
    <property type="match status" value="1"/>
</dbReference>
<organism evidence="7 8">
    <name type="scientific">Halopiger aswanensis</name>
    <dbReference type="NCBI Taxonomy" id="148449"/>
    <lineage>
        <taxon>Archaea</taxon>
        <taxon>Methanobacteriati</taxon>
        <taxon>Methanobacteriota</taxon>
        <taxon>Stenosarchaea group</taxon>
        <taxon>Halobacteria</taxon>
        <taxon>Halobacteriales</taxon>
        <taxon>Natrialbaceae</taxon>
        <taxon>Halopiger</taxon>
    </lineage>
</organism>
<keyword evidence="5" id="KW-0460">Magnesium</keyword>
<reference evidence="7 8" key="1">
    <citation type="submission" date="2018-09" db="EMBL/GenBank/DDBJ databases">
        <title>Genomic Encyclopedia of Archaeal and Bacterial Type Strains, Phase II (KMG-II): from individual species to whole genera.</title>
        <authorList>
            <person name="Goeker M."/>
        </authorList>
    </citation>
    <scope>NUCLEOTIDE SEQUENCE [LARGE SCALE GENOMIC DNA]</scope>
    <source>
        <strain evidence="7 8">DSM 13151</strain>
    </source>
</reference>
<dbReference type="Proteomes" id="UP000283805">
    <property type="component" value="Unassembled WGS sequence"/>
</dbReference>
<dbReference type="Gene3D" id="3.40.50.1000">
    <property type="entry name" value="HAD superfamily/HAD-like"/>
    <property type="match status" value="1"/>
</dbReference>
<dbReference type="InterPro" id="IPR036412">
    <property type="entry name" value="HAD-like_sf"/>
</dbReference>
<dbReference type="NCBIfam" id="TIGR01549">
    <property type="entry name" value="HAD-SF-IA-v1"/>
    <property type="match status" value="1"/>
</dbReference>
<dbReference type="GO" id="GO:0016791">
    <property type="term" value="F:phosphatase activity"/>
    <property type="evidence" value="ECO:0007669"/>
    <property type="project" value="TreeGrafter"/>
</dbReference>
<evidence type="ECO:0000256" key="5">
    <source>
        <dbReference type="ARBA" id="ARBA00022842"/>
    </source>
</evidence>
<dbReference type="GO" id="GO:0046872">
    <property type="term" value="F:metal ion binding"/>
    <property type="evidence" value="ECO:0007669"/>
    <property type="project" value="UniProtKB-KW"/>
</dbReference>
<dbReference type="GO" id="GO:0044281">
    <property type="term" value="P:small molecule metabolic process"/>
    <property type="evidence" value="ECO:0007669"/>
    <property type="project" value="UniProtKB-ARBA"/>
</dbReference>
<proteinExistence type="inferred from homology"/>
<dbReference type="Gene3D" id="1.20.120.710">
    <property type="entry name" value="Haloacid dehalogenase hydrolase-like domain"/>
    <property type="match status" value="1"/>
</dbReference>
<comment type="similarity">
    <text evidence="2">Belongs to the HAD-like hydrolase superfamily.</text>
</comment>
<dbReference type="InterPro" id="IPR051400">
    <property type="entry name" value="HAD-like_hydrolase"/>
</dbReference>
<dbReference type="Pfam" id="PF00702">
    <property type="entry name" value="Hydrolase"/>
    <property type="match status" value="1"/>
</dbReference>
<dbReference type="SFLD" id="SFLDS00003">
    <property type="entry name" value="Haloacid_Dehalogenase"/>
    <property type="match status" value="1"/>
</dbReference>
<dbReference type="InterPro" id="IPR023214">
    <property type="entry name" value="HAD_sf"/>
</dbReference>
<evidence type="ECO:0000313" key="8">
    <source>
        <dbReference type="Proteomes" id="UP000283805"/>
    </source>
</evidence>
<evidence type="ECO:0000256" key="4">
    <source>
        <dbReference type="ARBA" id="ARBA00022801"/>
    </source>
</evidence>
<gene>
    <name evidence="7" type="ORF">ATJ93_0990</name>
</gene>
<dbReference type="SFLD" id="SFLDG01129">
    <property type="entry name" value="C1.5:_HAD__Beta-PGM__Phosphata"/>
    <property type="match status" value="1"/>
</dbReference>
<keyword evidence="8" id="KW-1185">Reference proteome</keyword>
<accession>A0A3R7EHP8</accession>
<sequence length="224" mass="24565">MSRIEAVSFDLDNTLLRYERSPGEVLRLAFETVGVDPLFSVDNYYDRYDEFAQQCDSMGELRSACFAALAAENGYERRLGRAVADAFRAERDQSNVELFPSVPDVLETLSRRYRLAVITNGAPDAQREKIDATGLERWIDTVVIAGHEIPPKPSPKPFERALRALDASSETAVHVGDSLETDVRGAAAAGLESVWVAADGDAGNDDPTYRVEGISELSPPPWTG</sequence>
<comment type="cofactor">
    <cofactor evidence="1">
        <name>Mg(2+)</name>
        <dbReference type="ChEBI" id="CHEBI:18420"/>
    </cofactor>
</comment>
<dbReference type="EMBL" id="RAPO01000001">
    <property type="protein sequence ID" value="RKD97991.1"/>
    <property type="molecule type" value="Genomic_DNA"/>
</dbReference>
<evidence type="ECO:0000256" key="3">
    <source>
        <dbReference type="ARBA" id="ARBA00022723"/>
    </source>
</evidence>
<evidence type="ECO:0000256" key="1">
    <source>
        <dbReference type="ARBA" id="ARBA00001946"/>
    </source>
</evidence>
<keyword evidence="4 7" id="KW-0378">Hydrolase</keyword>
<evidence type="ECO:0000313" key="7">
    <source>
        <dbReference type="EMBL" id="RKD97991.1"/>
    </source>
</evidence>
<dbReference type="RefSeq" id="WP_120243466.1">
    <property type="nucleotide sequence ID" value="NZ_RAPO01000001.1"/>
</dbReference>
<name>A0A3R7EHP8_9EURY</name>
<comment type="caution">
    <text evidence="7">The sequence shown here is derived from an EMBL/GenBank/DDBJ whole genome shotgun (WGS) entry which is preliminary data.</text>
</comment>
<evidence type="ECO:0000256" key="6">
    <source>
        <dbReference type="SAM" id="MobiDB-lite"/>
    </source>
</evidence>
<dbReference type="SUPFAM" id="SSF56784">
    <property type="entry name" value="HAD-like"/>
    <property type="match status" value="1"/>
</dbReference>
<feature type="region of interest" description="Disordered" evidence="6">
    <location>
        <begin position="198"/>
        <end position="224"/>
    </location>
</feature>
<dbReference type="AlphaFoldDB" id="A0A3R7EHP8"/>
<protein>
    <submittedName>
        <fullName evidence="7">Putative hydrolase of the HAD superfamily</fullName>
    </submittedName>
</protein>
<dbReference type="PANTHER" id="PTHR46470">
    <property type="entry name" value="N-ACYLNEURAMINATE-9-PHOSPHATASE"/>
    <property type="match status" value="1"/>
</dbReference>
<keyword evidence="3" id="KW-0479">Metal-binding</keyword>
<dbReference type="OrthoDB" id="27736at2157"/>